<feature type="signal peptide" evidence="2">
    <location>
        <begin position="1"/>
        <end position="23"/>
    </location>
</feature>
<gene>
    <name evidence="3" type="ORF">HQR01_14180</name>
</gene>
<reference evidence="3 4" key="1">
    <citation type="submission" date="2020-05" db="EMBL/GenBank/DDBJ databases">
        <title>Erythrobacter mangrovi sp. nov., isolated from rhizosphere soil of mangrove plant (Kandelia candel).</title>
        <authorList>
            <person name="Ye Y.H."/>
        </authorList>
    </citation>
    <scope>NUCLEOTIDE SEQUENCE [LARGE SCALE GENOMIC DNA]</scope>
    <source>
        <strain evidence="3 4">EB310</strain>
    </source>
</reference>
<dbReference type="KEGG" id="emv:HQR01_14180"/>
<sequence>MRKITMGLVAGCAALALSGCQQAETDATEPAAEEEMATATDADAATEADAASEGTGEEADGPETEEAAATAVEGTTTPINPEN</sequence>
<feature type="compositionally biased region" description="Low complexity" evidence="1">
    <location>
        <begin position="67"/>
        <end position="77"/>
    </location>
</feature>
<dbReference type="RefSeq" id="WP_173215667.1">
    <property type="nucleotide sequence ID" value="NZ_CP053921.1"/>
</dbReference>
<evidence type="ECO:0000256" key="1">
    <source>
        <dbReference type="SAM" id="MobiDB-lite"/>
    </source>
</evidence>
<evidence type="ECO:0000313" key="3">
    <source>
        <dbReference type="EMBL" id="QKG72421.1"/>
    </source>
</evidence>
<dbReference type="AlphaFoldDB" id="A0A7D4BC13"/>
<keyword evidence="2" id="KW-0732">Signal</keyword>
<dbReference type="Proteomes" id="UP000504693">
    <property type="component" value="Chromosome"/>
</dbReference>
<evidence type="ECO:0000256" key="2">
    <source>
        <dbReference type="SAM" id="SignalP"/>
    </source>
</evidence>
<proteinExistence type="predicted"/>
<name>A0A7D4BC13_9SPHN</name>
<accession>A0A7D4BC13</accession>
<dbReference type="PROSITE" id="PS51257">
    <property type="entry name" value="PROKAR_LIPOPROTEIN"/>
    <property type="match status" value="1"/>
</dbReference>
<feature type="region of interest" description="Disordered" evidence="1">
    <location>
        <begin position="20"/>
        <end position="83"/>
    </location>
</feature>
<feature type="chain" id="PRO_5028881897" evidence="2">
    <location>
        <begin position="24"/>
        <end position="83"/>
    </location>
</feature>
<dbReference type="EMBL" id="CP053921">
    <property type="protein sequence ID" value="QKG72421.1"/>
    <property type="molecule type" value="Genomic_DNA"/>
</dbReference>
<keyword evidence="4" id="KW-1185">Reference proteome</keyword>
<organism evidence="3 4">
    <name type="scientific">Erythrobacter mangrovi</name>
    <dbReference type="NCBI Taxonomy" id="2739433"/>
    <lineage>
        <taxon>Bacteria</taxon>
        <taxon>Pseudomonadati</taxon>
        <taxon>Pseudomonadota</taxon>
        <taxon>Alphaproteobacteria</taxon>
        <taxon>Sphingomonadales</taxon>
        <taxon>Erythrobacteraceae</taxon>
        <taxon>Erythrobacter/Porphyrobacter group</taxon>
        <taxon>Erythrobacter</taxon>
    </lineage>
</organism>
<evidence type="ECO:0000313" key="4">
    <source>
        <dbReference type="Proteomes" id="UP000504693"/>
    </source>
</evidence>
<protein>
    <submittedName>
        <fullName evidence="3">Uncharacterized protein</fullName>
    </submittedName>
</protein>
<feature type="compositionally biased region" description="Acidic residues" evidence="1">
    <location>
        <begin position="55"/>
        <end position="66"/>
    </location>
</feature>
<feature type="compositionally biased region" description="Low complexity" evidence="1">
    <location>
        <begin position="37"/>
        <end position="54"/>
    </location>
</feature>